<evidence type="ECO:0000313" key="2">
    <source>
        <dbReference type="Proteomes" id="UP000030669"/>
    </source>
</evidence>
<accession>S7PVF8</accession>
<dbReference type="KEGG" id="gtr:GLOTRDRAFT_96526"/>
<dbReference type="GeneID" id="19309869"/>
<dbReference type="RefSeq" id="XP_007870344.1">
    <property type="nucleotide sequence ID" value="XM_007872153.1"/>
</dbReference>
<name>S7PVF8_GLOTA</name>
<keyword evidence="2" id="KW-1185">Reference proteome</keyword>
<reference evidence="1 2" key="1">
    <citation type="journal article" date="2012" name="Science">
        <title>The Paleozoic origin of enzymatic lignin decomposition reconstructed from 31 fungal genomes.</title>
        <authorList>
            <person name="Floudas D."/>
            <person name="Binder M."/>
            <person name="Riley R."/>
            <person name="Barry K."/>
            <person name="Blanchette R.A."/>
            <person name="Henrissat B."/>
            <person name="Martinez A.T."/>
            <person name="Otillar R."/>
            <person name="Spatafora J.W."/>
            <person name="Yadav J.S."/>
            <person name="Aerts A."/>
            <person name="Benoit I."/>
            <person name="Boyd A."/>
            <person name="Carlson A."/>
            <person name="Copeland A."/>
            <person name="Coutinho P.M."/>
            <person name="de Vries R.P."/>
            <person name="Ferreira P."/>
            <person name="Findley K."/>
            <person name="Foster B."/>
            <person name="Gaskell J."/>
            <person name="Glotzer D."/>
            <person name="Gorecki P."/>
            <person name="Heitman J."/>
            <person name="Hesse C."/>
            <person name="Hori C."/>
            <person name="Igarashi K."/>
            <person name="Jurgens J.A."/>
            <person name="Kallen N."/>
            <person name="Kersten P."/>
            <person name="Kohler A."/>
            <person name="Kuees U."/>
            <person name="Kumar T.K.A."/>
            <person name="Kuo A."/>
            <person name="LaButti K."/>
            <person name="Larrondo L.F."/>
            <person name="Lindquist E."/>
            <person name="Ling A."/>
            <person name="Lombard V."/>
            <person name="Lucas S."/>
            <person name="Lundell T."/>
            <person name="Martin R."/>
            <person name="McLaughlin D.J."/>
            <person name="Morgenstern I."/>
            <person name="Morin E."/>
            <person name="Murat C."/>
            <person name="Nagy L.G."/>
            <person name="Nolan M."/>
            <person name="Ohm R.A."/>
            <person name="Patyshakuliyeva A."/>
            <person name="Rokas A."/>
            <person name="Ruiz-Duenas F.J."/>
            <person name="Sabat G."/>
            <person name="Salamov A."/>
            <person name="Samejima M."/>
            <person name="Schmutz J."/>
            <person name="Slot J.C."/>
            <person name="St John F."/>
            <person name="Stenlid J."/>
            <person name="Sun H."/>
            <person name="Sun S."/>
            <person name="Syed K."/>
            <person name="Tsang A."/>
            <person name="Wiebenga A."/>
            <person name="Young D."/>
            <person name="Pisabarro A."/>
            <person name="Eastwood D.C."/>
            <person name="Martin F."/>
            <person name="Cullen D."/>
            <person name="Grigoriev I.V."/>
            <person name="Hibbett D.S."/>
        </authorList>
    </citation>
    <scope>NUCLEOTIDE SEQUENCE [LARGE SCALE GENOMIC DNA]</scope>
    <source>
        <strain evidence="1 2">ATCC 11539</strain>
    </source>
</reference>
<sequence>MRLTLQTSYPTTTASPHFGCIAHSTASPSPEDEYRWWYSSQPDYRPRRVSPVFSHVTSVKLFCEPDPASLGHFPNLRCLRLNRPFPLSYLRNHLPRSLGTIALEVDHFSHMEAVRGEWDFYKFEMLTKWGIHNALRSGFWKGQTRRMLVECGEAGAEKVIGLDAVAQGCKEKGIEFGCLY</sequence>
<organism evidence="1 2">
    <name type="scientific">Gloeophyllum trabeum (strain ATCC 11539 / FP-39264 / Madison 617)</name>
    <name type="common">Brown rot fungus</name>
    <dbReference type="NCBI Taxonomy" id="670483"/>
    <lineage>
        <taxon>Eukaryota</taxon>
        <taxon>Fungi</taxon>
        <taxon>Dikarya</taxon>
        <taxon>Basidiomycota</taxon>
        <taxon>Agaricomycotina</taxon>
        <taxon>Agaricomycetes</taxon>
        <taxon>Gloeophyllales</taxon>
        <taxon>Gloeophyllaceae</taxon>
        <taxon>Gloeophyllum</taxon>
    </lineage>
</organism>
<dbReference type="AlphaFoldDB" id="S7PVF8"/>
<protein>
    <submittedName>
        <fullName evidence="1">Uncharacterized protein</fullName>
    </submittedName>
</protein>
<dbReference type="EMBL" id="KB469311">
    <property type="protein sequence ID" value="EPQ51382.1"/>
    <property type="molecule type" value="Genomic_DNA"/>
</dbReference>
<dbReference type="Proteomes" id="UP000030669">
    <property type="component" value="Unassembled WGS sequence"/>
</dbReference>
<evidence type="ECO:0000313" key="1">
    <source>
        <dbReference type="EMBL" id="EPQ51382.1"/>
    </source>
</evidence>
<gene>
    <name evidence="1" type="ORF">GLOTRDRAFT_96526</name>
</gene>
<dbReference type="HOGENOM" id="CLU_1496360_0_0_1"/>
<proteinExistence type="predicted"/>